<evidence type="ECO:0000256" key="2">
    <source>
        <dbReference type="ARBA" id="ARBA00022448"/>
    </source>
</evidence>
<comment type="similarity">
    <text evidence="7">Belongs to the binding-protein-dependent transport system permease family.</text>
</comment>
<sequence>MRIIDRFPLPAAMAWLVGAVLFVPIAWMVLTAIRPEHELYQVPLRILPGALDMANIQSAWYEKSFGQFFFNSAVNSVLSVLFSMPIGILAGYAFSRFEIRHSKYYRAYVLFAYMVPIIILVVPFYLIAVWLNIYNTRMGHVLGLSTYAIPFATWVMIGYFEQLPKEVEHSAAIDGADRLKTLVYILAPMIKPGVVATALLTFILAWDDYIFALILLDSETLRTLPLAIGYLSSDYELTDGLMMAMGTITTLPILLLFVFFQKYFVGGMTSGAVKG</sequence>
<name>A0ABX4FHZ4_9BORD</name>
<accession>A0ABX4FHZ4</accession>
<keyword evidence="3" id="KW-1003">Cell membrane</keyword>
<evidence type="ECO:0000313" key="10">
    <source>
        <dbReference type="Proteomes" id="UP000216524"/>
    </source>
</evidence>
<reference evidence="9 10" key="1">
    <citation type="submission" date="2017-05" db="EMBL/GenBank/DDBJ databases">
        <title>Complete and WGS of Bordetella genogroups.</title>
        <authorList>
            <person name="Spilker T."/>
            <person name="Lipuma J."/>
        </authorList>
    </citation>
    <scope>NUCLEOTIDE SEQUENCE [LARGE SCALE GENOMIC DNA]</scope>
    <source>
        <strain evidence="9 10">AU3139</strain>
    </source>
</reference>
<proteinExistence type="inferred from homology"/>
<protein>
    <submittedName>
        <fullName evidence="9">Sugar ABC transporter permease</fullName>
    </submittedName>
</protein>
<dbReference type="Gene3D" id="1.10.3720.10">
    <property type="entry name" value="MetI-like"/>
    <property type="match status" value="1"/>
</dbReference>
<dbReference type="CDD" id="cd06261">
    <property type="entry name" value="TM_PBP2"/>
    <property type="match status" value="1"/>
</dbReference>
<feature type="transmembrane region" description="Helical" evidence="7">
    <location>
        <begin position="181"/>
        <end position="206"/>
    </location>
</feature>
<comment type="caution">
    <text evidence="9">The sequence shown here is derived from an EMBL/GenBank/DDBJ whole genome shotgun (WGS) entry which is preliminary data.</text>
</comment>
<dbReference type="EMBL" id="NEVV01000001">
    <property type="protein sequence ID" value="OZI80862.1"/>
    <property type="molecule type" value="Genomic_DNA"/>
</dbReference>
<comment type="subcellular location">
    <subcellularLocation>
        <location evidence="1 7">Cell membrane</location>
        <topology evidence="1 7">Multi-pass membrane protein</topology>
    </subcellularLocation>
</comment>
<feature type="transmembrane region" description="Helical" evidence="7">
    <location>
        <begin position="107"/>
        <end position="133"/>
    </location>
</feature>
<feature type="transmembrane region" description="Helical" evidence="7">
    <location>
        <begin position="240"/>
        <end position="260"/>
    </location>
</feature>
<organism evidence="9 10">
    <name type="scientific">Bordetella genomosp. 6</name>
    <dbReference type="NCBI Taxonomy" id="463024"/>
    <lineage>
        <taxon>Bacteria</taxon>
        <taxon>Pseudomonadati</taxon>
        <taxon>Pseudomonadota</taxon>
        <taxon>Betaproteobacteria</taxon>
        <taxon>Burkholderiales</taxon>
        <taxon>Alcaligenaceae</taxon>
        <taxon>Bordetella</taxon>
    </lineage>
</organism>
<evidence type="ECO:0000256" key="4">
    <source>
        <dbReference type="ARBA" id="ARBA00022692"/>
    </source>
</evidence>
<dbReference type="PROSITE" id="PS50928">
    <property type="entry name" value="ABC_TM1"/>
    <property type="match status" value="1"/>
</dbReference>
<dbReference type="Proteomes" id="UP000216524">
    <property type="component" value="Unassembled WGS sequence"/>
</dbReference>
<keyword evidence="6 7" id="KW-0472">Membrane</keyword>
<keyword evidence="10" id="KW-1185">Reference proteome</keyword>
<feature type="transmembrane region" description="Helical" evidence="7">
    <location>
        <begin position="73"/>
        <end position="95"/>
    </location>
</feature>
<dbReference type="PANTHER" id="PTHR32243:SF18">
    <property type="entry name" value="INNER MEMBRANE ABC TRANSPORTER PERMEASE PROTEIN YCJP"/>
    <property type="match status" value="1"/>
</dbReference>
<dbReference type="RefSeq" id="WP_033467586.1">
    <property type="nucleotide sequence ID" value="NZ_NEVV01000001.1"/>
</dbReference>
<gene>
    <name evidence="9" type="ORF">CAL23_03815</name>
</gene>
<dbReference type="InterPro" id="IPR050901">
    <property type="entry name" value="BP-dep_ABC_trans_perm"/>
</dbReference>
<dbReference type="Pfam" id="PF00528">
    <property type="entry name" value="BPD_transp_1"/>
    <property type="match status" value="1"/>
</dbReference>
<dbReference type="SUPFAM" id="SSF161098">
    <property type="entry name" value="MetI-like"/>
    <property type="match status" value="1"/>
</dbReference>
<dbReference type="InterPro" id="IPR000515">
    <property type="entry name" value="MetI-like"/>
</dbReference>
<evidence type="ECO:0000259" key="8">
    <source>
        <dbReference type="PROSITE" id="PS50928"/>
    </source>
</evidence>
<keyword evidence="4 7" id="KW-0812">Transmembrane</keyword>
<evidence type="ECO:0000256" key="7">
    <source>
        <dbReference type="RuleBase" id="RU363032"/>
    </source>
</evidence>
<evidence type="ECO:0000256" key="1">
    <source>
        <dbReference type="ARBA" id="ARBA00004651"/>
    </source>
</evidence>
<dbReference type="PANTHER" id="PTHR32243">
    <property type="entry name" value="MALTOSE TRANSPORT SYSTEM PERMEASE-RELATED"/>
    <property type="match status" value="1"/>
</dbReference>
<evidence type="ECO:0000313" key="9">
    <source>
        <dbReference type="EMBL" id="OZI80862.1"/>
    </source>
</evidence>
<feature type="domain" description="ABC transmembrane type-1" evidence="8">
    <location>
        <begin position="69"/>
        <end position="260"/>
    </location>
</feature>
<feature type="transmembrane region" description="Helical" evidence="7">
    <location>
        <begin position="139"/>
        <end position="160"/>
    </location>
</feature>
<evidence type="ECO:0000256" key="6">
    <source>
        <dbReference type="ARBA" id="ARBA00023136"/>
    </source>
</evidence>
<evidence type="ECO:0000256" key="3">
    <source>
        <dbReference type="ARBA" id="ARBA00022475"/>
    </source>
</evidence>
<dbReference type="InterPro" id="IPR035906">
    <property type="entry name" value="MetI-like_sf"/>
</dbReference>
<keyword evidence="5 7" id="KW-1133">Transmembrane helix</keyword>
<evidence type="ECO:0000256" key="5">
    <source>
        <dbReference type="ARBA" id="ARBA00022989"/>
    </source>
</evidence>
<keyword evidence="2 7" id="KW-0813">Transport</keyword>
<feature type="transmembrane region" description="Helical" evidence="7">
    <location>
        <begin position="12"/>
        <end position="33"/>
    </location>
</feature>